<dbReference type="InterPro" id="IPR001873">
    <property type="entry name" value="ENaC"/>
</dbReference>
<name>A0A8W8JS70_MAGGI</name>
<evidence type="ECO:0000256" key="4">
    <source>
        <dbReference type="ARBA" id="ARBA00022692"/>
    </source>
</evidence>
<evidence type="ECO:0000256" key="3">
    <source>
        <dbReference type="ARBA" id="ARBA00022461"/>
    </source>
</evidence>
<dbReference type="OMA" id="TYSIWSL"/>
<keyword evidence="8 14" id="KW-0472">Membrane</keyword>
<feature type="transmembrane region" description="Helical" evidence="14">
    <location>
        <begin position="68"/>
        <end position="86"/>
    </location>
</feature>
<keyword evidence="4 12" id="KW-0812">Transmembrane</keyword>
<keyword evidence="16" id="KW-1185">Reference proteome</keyword>
<accession>A0A8W8JS70</accession>
<feature type="transmembrane region" description="Helical" evidence="14">
    <location>
        <begin position="888"/>
        <end position="911"/>
    </location>
</feature>
<evidence type="ECO:0000256" key="14">
    <source>
        <dbReference type="SAM" id="Phobius"/>
    </source>
</evidence>
<dbReference type="Pfam" id="PF00858">
    <property type="entry name" value="ASC"/>
    <property type="match status" value="2"/>
</dbReference>
<protein>
    <submittedName>
        <fullName evidence="15">Uncharacterized protein</fullName>
    </submittedName>
</protein>
<evidence type="ECO:0000256" key="8">
    <source>
        <dbReference type="ARBA" id="ARBA00023136"/>
    </source>
</evidence>
<reference evidence="15" key="1">
    <citation type="submission" date="2022-08" db="UniProtKB">
        <authorList>
            <consortium name="EnsemblMetazoa"/>
        </authorList>
    </citation>
    <scope>IDENTIFICATION</scope>
    <source>
        <strain evidence="15">05x7-T-G4-1.051#20</strain>
    </source>
</reference>
<keyword evidence="11 12" id="KW-0407">Ion channel</keyword>
<keyword evidence="6" id="KW-0915">Sodium</keyword>
<dbReference type="GO" id="GO:0005886">
    <property type="term" value="C:plasma membrane"/>
    <property type="evidence" value="ECO:0007669"/>
    <property type="project" value="TreeGrafter"/>
</dbReference>
<dbReference type="FunFam" id="1.10.287.770:FF:000001">
    <property type="entry name" value="Acid-sensing ion channel subunit 1"/>
    <property type="match status" value="1"/>
</dbReference>
<evidence type="ECO:0000256" key="5">
    <source>
        <dbReference type="ARBA" id="ARBA00022989"/>
    </source>
</evidence>
<dbReference type="Proteomes" id="UP000005408">
    <property type="component" value="Unassembled WGS sequence"/>
</dbReference>
<evidence type="ECO:0000256" key="13">
    <source>
        <dbReference type="SAM" id="Coils"/>
    </source>
</evidence>
<sequence length="919" mass="107130">MSLEQTSETFRNAGYYPCEIGGLPCEKEETTKRHSSTWSHLWGDFVSSTTLHGIRFIFYQDTYIIRRLFWTLLMLFCSTVMSYQIIDRIIYFQSNPVNVNVKINYNQSLEFPAVTICNQNAFKATASSTRNWYRMIETMYNGSSKSLSLADLEKFQASGLSFNQIFQQAAHRKEDLIVSCHWSGLPCGPVNFTEHLTDYGYCYRFVAPENARSTGSDNGLNLLLNVEQYEYMPGPNDAAGVKVLTHVKDDHPRVRELGIAVPTGTQAFIGLQVIMIHNLKKPHGQCQYKSLKYFPRYSYDSCLAECYTNMAARRCGCRDFYMPSFNGYPPSCNFMQYFGCLKPFYDDLSSLTETCDCPTACEYTVYDPVLSYATTSDYAGQRLMDNTNITALNAKLKRARETTHRMEERKLRSFEKNVQKMEQALKNVKQLMEETIKERIANQIENVTFHYINIMRVTQKRILLLKYQIYNVQKNFMRGRDAMEERTLSHLCNSFHEFVFAFETNLRNIVGENETDIKIVFYINTLNMIDVRTENAKRSLANFTVLYNAYVTGTPIFKYKFLNFARKHNTFIVPRPLMNDSTYHNSYARRYSGKLGQDIVDIMDSLSQYRELANEVFTNGTLYITKMNQYSEGFIDNCEKFYHTKSTLYYETINRPERILQKRLEDIQKRKADLIRIKSSMLNTLESLENTSTAVLNGSIVRIETITRKTYEYFRLGNRTKLSVSYLFHSENFITDLSQIRQFLQEIATRGAFLFDTWMTMADTAKHIWGDVLNDRDLLEYYIYKNYTDFLRNATHVKDEIDIDFRQVRSENDMRFVVGNTDALFLDAVSEVQIELMEFNKSTTFDEKVLKNNFLEVNIFYRQLSYEEITQHEAYDIFALLCDIGGSLGLFIGASVMTLFEIFDLLGTYVADRKFKRKS</sequence>
<dbReference type="GO" id="GO:0015280">
    <property type="term" value="F:ligand-gated sodium channel activity"/>
    <property type="evidence" value="ECO:0007669"/>
    <property type="project" value="TreeGrafter"/>
</dbReference>
<feature type="coiled-coil region" evidence="13">
    <location>
        <begin position="389"/>
        <end position="438"/>
    </location>
</feature>
<comment type="subcellular location">
    <subcellularLocation>
        <location evidence="1">Membrane</location>
        <topology evidence="1">Multi-pass membrane protein</topology>
    </subcellularLocation>
</comment>
<dbReference type="AlphaFoldDB" id="A0A8W8JS70"/>
<keyword evidence="2 12" id="KW-0813">Transport</keyword>
<evidence type="ECO:0000256" key="2">
    <source>
        <dbReference type="ARBA" id="ARBA00022448"/>
    </source>
</evidence>
<dbReference type="PANTHER" id="PTHR11690:SF300">
    <property type="entry name" value="PICKPOCKET PROTEIN 19"/>
    <property type="match status" value="1"/>
</dbReference>
<evidence type="ECO:0000256" key="11">
    <source>
        <dbReference type="ARBA" id="ARBA00023303"/>
    </source>
</evidence>
<evidence type="ECO:0000256" key="7">
    <source>
        <dbReference type="ARBA" id="ARBA00023065"/>
    </source>
</evidence>
<evidence type="ECO:0000256" key="10">
    <source>
        <dbReference type="ARBA" id="ARBA00023201"/>
    </source>
</evidence>
<evidence type="ECO:0000256" key="9">
    <source>
        <dbReference type="ARBA" id="ARBA00023180"/>
    </source>
</evidence>
<keyword evidence="5 14" id="KW-1133">Transmembrane helix</keyword>
<keyword evidence="10 12" id="KW-0739">Sodium transport</keyword>
<evidence type="ECO:0000313" key="16">
    <source>
        <dbReference type="Proteomes" id="UP000005408"/>
    </source>
</evidence>
<keyword evidence="7 12" id="KW-0406">Ion transport</keyword>
<evidence type="ECO:0000256" key="6">
    <source>
        <dbReference type="ARBA" id="ARBA00023053"/>
    </source>
</evidence>
<dbReference type="PRINTS" id="PR01078">
    <property type="entry name" value="AMINACHANNEL"/>
</dbReference>
<dbReference type="Gene3D" id="2.60.470.10">
    <property type="entry name" value="Acid-sensing ion channels like domains"/>
    <property type="match status" value="1"/>
</dbReference>
<keyword evidence="3 12" id="KW-0894">Sodium channel</keyword>
<keyword evidence="13" id="KW-0175">Coiled coil</keyword>
<dbReference type="PANTHER" id="PTHR11690">
    <property type="entry name" value="AMILORIDE-SENSITIVE SODIUM CHANNEL-RELATED"/>
    <property type="match status" value="1"/>
</dbReference>
<dbReference type="EnsemblMetazoa" id="G20795.1">
    <property type="protein sequence ID" value="G20795.1:cds"/>
    <property type="gene ID" value="G20795"/>
</dbReference>
<dbReference type="Gene3D" id="1.10.287.770">
    <property type="entry name" value="YojJ-like"/>
    <property type="match status" value="1"/>
</dbReference>
<dbReference type="OrthoDB" id="6502088at2759"/>
<organism evidence="15 16">
    <name type="scientific">Magallana gigas</name>
    <name type="common">Pacific oyster</name>
    <name type="synonym">Crassostrea gigas</name>
    <dbReference type="NCBI Taxonomy" id="29159"/>
    <lineage>
        <taxon>Eukaryota</taxon>
        <taxon>Metazoa</taxon>
        <taxon>Spiralia</taxon>
        <taxon>Lophotrochozoa</taxon>
        <taxon>Mollusca</taxon>
        <taxon>Bivalvia</taxon>
        <taxon>Autobranchia</taxon>
        <taxon>Pteriomorphia</taxon>
        <taxon>Ostreida</taxon>
        <taxon>Ostreoidea</taxon>
        <taxon>Ostreidae</taxon>
        <taxon>Magallana</taxon>
    </lineage>
</organism>
<evidence type="ECO:0000256" key="1">
    <source>
        <dbReference type="ARBA" id="ARBA00004141"/>
    </source>
</evidence>
<proteinExistence type="inferred from homology"/>
<evidence type="ECO:0000256" key="12">
    <source>
        <dbReference type="RuleBase" id="RU000679"/>
    </source>
</evidence>
<evidence type="ECO:0000313" key="15">
    <source>
        <dbReference type="EnsemblMetazoa" id="G20795.1:cds"/>
    </source>
</evidence>
<comment type="similarity">
    <text evidence="12">Belongs to the amiloride-sensitive sodium channel (TC 1.A.6) family.</text>
</comment>
<keyword evidence="9" id="KW-0325">Glycoprotein</keyword>